<name>A0A212JN26_9BACT</name>
<protein>
    <submittedName>
        <fullName evidence="2">Uncharacterized protein</fullName>
    </submittedName>
</protein>
<dbReference type="AlphaFoldDB" id="A0A212JN26"/>
<accession>A0A212JN26</accession>
<gene>
    <name evidence="2" type="ORF">KM92DES2_11407</name>
</gene>
<feature type="compositionally biased region" description="Polar residues" evidence="1">
    <location>
        <begin position="82"/>
        <end position="95"/>
    </location>
</feature>
<organism evidence="2">
    <name type="scientific">uncultured Desulfovibrio sp</name>
    <dbReference type="NCBI Taxonomy" id="167968"/>
    <lineage>
        <taxon>Bacteria</taxon>
        <taxon>Pseudomonadati</taxon>
        <taxon>Thermodesulfobacteriota</taxon>
        <taxon>Desulfovibrionia</taxon>
        <taxon>Desulfovibrionales</taxon>
        <taxon>Desulfovibrionaceae</taxon>
        <taxon>Desulfovibrio</taxon>
        <taxon>environmental samples</taxon>
    </lineage>
</organism>
<reference evidence="2" key="1">
    <citation type="submission" date="2016-04" db="EMBL/GenBank/DDBJ databases">
        <authorList>
            <person name="Evans L.H."/>
            <person name="Alamgir A."/>
            <person name="Owens N."/>
            <person name="Weber N.D."/>
            <person name="Virtaneva K."/>
            <person name="Barbian K."/>
            <person name="Babar A."/>
            <person name="Rosenke K."/>
        </authorList>
    </citation>
    <scope>NUCLEOTIDE SEQUENCE</scope>
    <source>
        <strain evidence="2">92-2</strain>
    </source>
</reference>
<evidence type="ECO:0000313" key="2">
    <source>
        <dbReference type="EMBL" id="SBW00802.1"/>
    </source>
</evidence>
<proteinExistence type="predicted"/>
<dbReference type="EMBL" id="FLUP01000001">
    <property type="protein sequence ID" value="SBW00802.1"/>
    <property type="molecule type" value="Genomic_DNA"/>
</dbReference>
<evidence type="ECO:0000256" key="1">
    <source>
        <dbReference type="SAM" id="MobiDB-lite"/>
    </source>
</evidence>
<feature type="region of interest" description="Disordered" evidence="1">
    <location>
        <begin position="75"/>
        <end position="103"/>
    </location>
</feature>
<sequence>MGWGIQKSVTSFSNRFSKSMYGGMYATPHHPNSYPARTQKRRVTFDSNSPFYLRMWRRGRDLNSRYRFKPVYSLSRRAPSAGSDTSPHASGQQLSEPECRKAS</sequence>